<proteinExistence type="predicted"/>
<sequence length="98" mass="10974">MGTLIYSVDKENLERARNLAESCEFIAIHGAPEAHPSPETSSGQNEALHDKFGDEQNIISGANFTIFAPNPTAIPQRTRMSRGYQNIYQTELRRRCPP</sequence>
<name>A0AAN9Y0S7_9HEMI</name>
<evidence type="ECO:0000313" key="1">
    <source>
        <dbReference type="EMBL" id="KAK7580167.1"/>
    </source>
</evidence>
<comment type="caution">
    <text evidence="1">The sequence shown here is derived from an EMBL/GenBank/DDBJ whole genome shotgun (WGS) entry which is preliminary data.</text>
</comment>
<gene>
    <name evidence="1" type="ORF">V9T40_000796</name>
</gene>
<evidence type="ECO:0000313" key="2">
    <source>
        <dbReference type="Proteomes" id="UP001367676"/>
    </source>
</evidence>
<dbReference type="EMBL" id="JBBCAQ010000034">
    <property type="protein sequence ID" value="KAK7580167.1"/>
    <property type="molecule type" value="Genomic_DNA"/>
</dbReference>
<dbReference type="AlphaFoldDB" id="A0AAN9Y0S7"/>
<organism evidence="1 2">
    <name type="scientific">Parthenolecanium corni</name>
    <dbReference type="NCBI Taxonomy" id="536013"/>
    <lineage>
        <taxon>Eukaryota</taxon>
        <taxon>Metazoa</taxon>
        <taxon>Ecdysozoa</taxon>
        <taxon>Arthropoda</taxon>
        <taxon>Hexapoda</taxon>
        <taxon>Insecta</taxon>
        <taxon>Pterygota</taxon>
        <taxon>Neoptera</taxon>
        <taxon>Paraneoptera</taxon>
        <taxon>Hemiptera</taxon>
        <taxon>Sternorrhyncha</taxon>
        <taxon>Coccoidea</taxon>
        <taxon>Coccidae</taxon>
        <taxon>Parthenolecanium</taxon>
    </lineage>
</organism>
<protein>
    <submittedName>
        <fullName evidence="1">Uncharacterized protein</fullName>
    </submittedName>
</protein>
<accession>A0AAN9Y0S7</accession>
<keyword evidence="2" id="KW-1185">Reference proteome</keyword>
<reference evidence="1 2" key="1">
    <citation type="submission" date="2024-03" db="EMBL/GenBank/DDBJ databases">
        <title>Adaptation during the transition from Ophiocordyceps entomopathogen to insect associate is accompanied by gene loss and intensified selection.</title>
        <authorList>
            <person name="Ward C.M."/>
            <person name="Onetto C.A."/>
            <person name="Borneman A.R."/>
        </authorList>
    </citation>
    <scope>NUCLEOTIDE SEQUENCE [LARGE SCALE GENOMIC DNA]</scope>
    <source>
        <strain evidence="1">AWRI1</strain>
        <tissue evidence="1">Single Adult Female</tissue>
    </source>
</reference>
<dbReference type="Proteomes" id="UP001367676">
    <property type="component" value="Unassembled WGS sequence"/>
</dbReference>